<evidence type="ECO:0000313" key="2">
    <source>
        <dbReference type="EMBL" id="CAF1198067.1"/>
    </source>
</evidence>
<dbReference type="InterPro" id="IPR033614">
    <property type="entry name" value="RASSF1-6"/>
</dbReference>
<comment type="caution">
    <text evidence="2">The sequence shown here is derived from an EMBL/GenBank/DDBJ whole genome shotgun (WGS) entry which is preliminary data.</text>
</comment>
<protein>
    <recommendedName>
        <fullName evidence="1">Ras-associating domain-containing protein</fullName>
    </recommendedName>
</protein>
<feature type="domain" description="Ras-associating" evidence="1">
    <location>
        <begin position="126"/>
        <end position="199"/>
    </location>
</feature>
<dbReference type="CDD" id="cd21886">
    <property type="entry name" value="SARAH_RASSF2-like"/>
    <property type="match status" value="1"/>
</dbReference>
<evidence type="ECO:0000313" key="4">
    <source>
        <dbReference type="Proteomes" id="UP000663829"/>
    </source>
</evidence>
<keyword evidence="4" id="KW-1185">Reference proteome</keyword>
<dbReference type="PANTHER" id="PTHR22738">
    <property type="entry name" value="RASSF"/>
    <property type="match status" value="1"/>
</dbReference>
<evidence type="ECO:0000313" key="3">
    <source>
        <dbReference type="EMBL" id="CAF3962429.1"/>
    </source>
</evidence>
<name>A0A814W1Q1_9BILA</name>
<organism evidence="2 4">
    <name type="scientific">Didymodactylos carnosus</name>
    <dbReference type="NCBI Taxonomy" id="1234261"/>
    <lineage>
        <taxon>Eukaryota</taxon>
        <taxon>Metazoa</taxon>
        <taxon>Spiralia</taxon>
        <taxon>Gnathifera</taxon>
        <taxon>Rotifera</taxon>
        <taxon>Eurotatoria</taxon>
        <taxon>Bdelloidea</taxon>
        <taxon>Philodinida</taxon>
        <taxon>Philodinidae</taxon>
        <taxon>Didymodactylos</taxon>
    </lineage>
</organism>
<dbReference type="Proteomes" id="UP000681722">
    <property type="component" value="Unassembled WGS sequence"/>
</dbReference>
<dbReference type="AlphaFoldDB" id="A0A814W1Q1"/>
<dbReference type="OrthoDB" id="9976881at2759"/>
<dbReference type="GO" id="GO:0007165">
    <property type="term" value="P:signal transduction"/>
    <property type="evidence" value="ECO:0007669"/>
    <property type="project" value="InterPro"/>
</dbReference>
<dbReference type="Gene3D" id="3.10.20.90">
    <property type="entry name" value="Phosphatidylinositol 3-kinase Catalytic Subunit, Chain A, domain 1"/>
    <property type="match status" value="1"/>
</dbReference>
<dbReference type="EMBL" id="CAJOBC010008467">
    <property type="protein sequence ID" value="CAF3962429.1"/>
    <property type="molecule type" value="Genomic_DNA"/>
</dbReference>
<gene>
    <name evidence="2" type="ORF">GPM918_LOCUS23572</name>
    <name evidence="3" type="ORF">SRO942_LOCUS23569</name>
</gene>
<dbReference type="EMBL" id="CAJNOQ010008470">
    <property type="protein sequence ID" value="CAF1198067.1"/>
    <property type="molecule type" value="Genomic_DNA"/>
</dbReference>
<proteinExistence type="predicted"/>
<dbReference type="InterPro" id="IPR000159">
    <property type="entry name" value="RA_dom"/>
</dbReference>
<dbReference type="Pfam" id="PF00788">
    <property type="entry name" value="RA"/>
    <property type="match status" value="1"/>
</dbReference>
<sequence length="260" mass="30182">MIVCGSIRIYWNIHSQIQLKSGRSIPLGLYPKSIGIFDLNHQELKSNETSDMENFQQKNLDSPFKSPSFDDIALLTRLSLDDMNLRRSQTIKLPSSRRKTYGILFPTFMSTNDDEESRSFIPATDSMTTIYISSSTTSIEAIHTLFEKHYIETNSSLFSLYKVEKLNGNIFELNDDDFPLLLRILSGPFNDTQFYIMEKGRSQTVPIEVSNYLLLPETMLKAFIEKFTNEEIDSINDIKRKYLAYKQLLLKEFEKHIENK</sequence>
<dbReference type="PANTHER" id="PTHR22738:SF15">
    <property type="entry name" value="LD40758P"/>
    <property type="match status" value="1"/>
</dbReference>
<reference evidence="2" key="1">
    <citation type="submission" date="2021-02" db="EMBL/GenBank/DDBJ databases">
        <authorList>
            <person name="Nowell W R."/>
        </authorList>
    </citation>
    <scope>NUCLEOTIDE SEQUENCE</scope>
</reference>
<dbReference type="Proteomes" id="UP000663829">
    <property type="component" value="Unassembled WGS sequence"/>
</dbReference>
<evidence type="ECO:0000259" key="1">
    <source>
        <dbReference type="Pfam" id="PF00788"/>
    </source>
</evidence>
<accession>A0A814W1Q1</accession>